<evidence type="ECO:0000256" key="2">
    <source>
        <dbReference type="ARBA" id="ARBA00022448"/>
    </source>
</evidence>
<evidence type="ECO:0000256" key="5">
    <source>
        <dbReference type="ARBA" id="ARBA00022692"/>
    </source>
</evidence>
<evidence type="ECO:0000256" key="4">
    <source>
        <dbReference type="ARBA" id="ARBA00022519"/>
    </source>
</evidence>
<protein>
    <recommendedName>
        <fullName evidence="12">Branched-chain amino acid ABC transporter permease</fullName>
    </recommendedName>
</protein>
<comment type="subcellular location">
    <subcellularLocation>
        <location evidence="1">Cell membrane</location>
        <topology evidence="1">Multi-pass membrane protein</topology>
    </subcellularLocation>
</comment>
<evidence type="ECO:0000256" key="10">
    <source>
        <dbReference type="SAM" id="Phobius"/>
    </source>
</evidence>
<feature type="transmembrane region" description="Helical" evidence="10">
    <location>
        <begin position="115"/>
        <end position="135"/>
    </location>
</feature>
<feature type="transmembrane region" description="Helical" evidence="10">
    <location>
        <begin position="12"/>
        <end position="35"/>
    </location>
</feature>
<feature type="transmembrane region" description="Helical" evidence="10">
    <location>
        <begin position="211"/>
        <end position="233"/>
    </location>
</feature>
<dbReference type="AlphaFoldDB" id="A0A094SLK0"/>
<keyword evidence="5 10" id="KW-0812">Transmembrane</keyword>
<dbReference type="PANTHER" id="PTHR11795">
    <property type="entry name" value="BRANCHED-CHAIN AMINO ACID TRANSPORT SYSTEM PERMEASE PROTEIN LIVH"/>
    <property type="match status" value="1"/>
</dbReference>
<keyword evidence="7 10" id="KW-1133">Transmembrane helix</keyword>
<dbReference type="GO" id="GO:0015192">
    <property type="term" value="F:L-phenylalanine transmembrane transporter activity"/>
    <property type="evidence" value="ECO:0007669"/>
    <property type="project" value="TreeGrafter"/>
</dbReference>
<comment type="caution">
    <text evidence="11">The sequence shown here is derived from an EMBL/GenBank/DDBJ whole genome shotgun (WGS) entry which is preliminary data.</text>
</comment>
<feature type="transmembrane region" description="Helical" evidence="10">
    <location>
        <begin position="47"/>
        <end position="65"/>
    </location>
</feature>
<feature type="transmembrane region" description="Helical" evidence="10">
    <location>
        <begin position="288"/>
        <end position="307"/>
    </location>
</feature>
<evidence type="ECO:0000256" key="7">
    <source>
        <dbReference type="ARBA" id="ARBA00022989"/>
    </source>
</evidence>
<feature type="transmembrane region" description="Helical" evidence="10">
    <location>
        <begin position="155"/>
        <end position="178"/>
    </location>
</feature>
<keyword evidence="2" id="KW-0813">Transport</keyword>
<evidence type="ECO:0000256" key="6">
    <source>
        <dbReference type="ARBA" id="ARBA00022970"/>
    </source>
</evidence>
<keyword evidence="8 10" id="KW-0472">Membrane</keyword>
<feature type="transmembrane region" description="Helical" evidence="10">
    <location>
        <begin position="265"/>
        <end position="282"/>
    </location>
</feature>
<name>A0A094SLK0_9ZZZZ</name>
<dbReference type="GO" id="GO:0015808">
    <property type="term" value="P:L-alanine transport"/>
    <property type="evidence" value="ECO:0007669"/>
    <property type="project" value="TreeGrafter"/>
</dbReference>
<dbReference type="GO" id="GO:0005304">
    <property type="term" value="F:L-valine transmembrane transporter activity"/>
    <property type="evidence" value="ECO:0007669"/>
    <property type="project" value="TreeGrafter"/>
</dbReference>
<dbReference type="InterPro" id="IPR037294">
    <property type="entry name" value="ABC_BtuC-like"/>
</dbReference>
<evidence type="ECO:0000256" key="1">
    <source>
        <dbReference type="ARBA" id="ARBA00004651"/>
    </source>
</evidence>
<keyword evidence="4" id="KW-0997">Cell inner membrane</keyword>
<organism evidence="11">
    <name type="scientific">freshwater metagenome</name>
    <dbReference type="NCBI Taxonomy" id="449393"/>
    <lineage>
        <taxon>unclassified sequences</taxon>
        <taxon>metagenomes</taxon>
        <taxon>ecological metagenomes</taxon>
    </lineage>
</organism>
<evidence type="ECO:0008006" key="12">
    <source>
        <dbReference type="Google" id="ProtNLM"/>
    </source>
</evidence>
<dbReference type="InterPro" id="IPR001851">
    <property type="entry name" value="ABC_transp_permease"/>
</dbReference>
<feature type="transmembrane region" description="Helical" evidence="10">
    <location>
        <begin position="239"/>
        <end position="258"/>
    </location>
</feature>
<dbReference type="EMBL" id="JNSK01000012">
    <property type="protein sequence ID" value="KGA19418.1"/>
    <property type="molecule type" value="Genomic_DNA"/>
</dbReference>
<evidence type="ECO:0000256" key="3">
    <source>
        <dbReference type="ARBA" id="ARBA00022475"/>
    </source>
</evidence>
<dbReference type="PANTHER" id="PTHR11795:SF371">
    <property type="entry name" value="HIGH-AFFINITY BRANCHED-CHAIN AMINO ACID TRANSPORT SYSTEM PERMEASE PROTEIN LIVH"/>
    <property type="match status" value="1"/>
</dbReference>
<feature type="transmembrane region" description="Helical" evidence="10">
    <location>
        <begin position="77"/>
        <end position="103"/>
    </location>
</feature>
<dbReference type="CDD" id="cd06582">
    <property type="entry name" value="TM_PBP1_LivH_like"/>
    <property type="match status" value="1"/>
</dbReference>
<dbReference type="GO" id="GO:1903806">
    <property type="term" value="P:L-isoleucine import across plasma membrane"/>
    <property type="evidence" value="ECO:0007669"/>
    <property type="project" value="TreeGrafter"/>
</dbReference>
<comment type="similarity">
    <text evidence="9">Belongs to the binding-protein-dependent transport system permease family. LivHM subfamily.</text>
</comment>
<dbReference type="Gene3D" id="1.10.3470.10">
    <property type="entry name" value="ABC transporter involved in vitamin B12 uptake, BtuC"/>
    <property type="match status" value="1"/>
</dbReference>
<dbReference type="InterPro" id="IPR052157">
    <property type="entry name" value="BCAA_transport_permease"/>
</dbReference>
<sequence>MFAVLIDQFWSLTIAGIALGFIYVLVALGYTMVYGVLRMINFANSEIFMWGTFGTIVTSRDLFGYTQTSAPATGAKLALVLVTQLLISMLAAGLTAIFVEYVAYRRLRARGTNRLATLISAIGISIVLSEVMRLLTDSRPVGSPRVLEKIILTEVWGANIRLDTVVTIFAAAAIYFILERFVKLSRIGKAIRAVSMNEDAAKLMGVNLNRVITTTFLVGGLATGAAGFFYITVFEYTKFNIGFTMGMAAFTAAVLGGIGNIRGAFYGGIFLGLLEVYASAVLGTQWKAVTVFIVLVLVLLFKPNGLFGEAVQTTRA</sequence>
<dbReference type="Pfam" id="PF02653">
    <property type="entry name" value="BPD_transp_2"/>
    <property type="match status" value="1"/>
</dbReference>
<keyword evidence="3" id="KW-1003">Cell membrane</keyword>
<gene>
    <name evidence="11" type="ORF">GM50_5300</name>
</gene>
<dbReference type="GO" id="GO:0015188">
    <property type="term" value="F:L-isoleucine transmembrane transporter activity"/>
    <property type="evidence" value="ECO:0007669"/>
    <property type="project" value="TreeGrafter"/>
</dbReference>
<reference evidence="11" key="1">
    <citation type="submission" date="2014-05" db="EMBL/GenBank/DDBJ databases">
        <title>Key roles for freshwater Actinobacteria revealed by deep metagenomic sequencing.</title>
        <authorList>
            <person name="Ghai R."/>
            <person name="Mizuno C.M."/>
            <person name="Picazo A."/>
            <person name="Camacho A."/>
            <person name="Rodriguez-Valera F."/>
        </authorList>
    </citation>
    <scope>NUCLEOTIDE SEQUENCE</scope>
</reference>
<keyword evidence="6" id="KW-0029">Amino-acid transport</keyword>
<accession>A0A094SLK0</accession>
<dbReference type="GO" id="GO:0015190">
    <property type="term" value="F:L-leucine transmembrane transporter activity"/>
    <property type="evidence" value="ECO:0007669"/>
    <property type="project" value="TreeGrafter"/>
</dbReference>
<evidence type="ECO:0000256" key="8">
    <source>
        <dbReference type="ARBA" id="ARBA00023136"/>
    </source>
</evidence>
<dbReference type="GO" id="GO:0042941">
    <property type="term" value="P:D-alanine transmembrane transport"/>
    <property type="evidence" value="ECO:0007669"/>
    <property type="project" value="TreeGrafter"/>
</dbReference>
<evidence type="ECO:0000313" key="11">
    <source>
        <dbReference type="EMBL" id="KGA19418.1"/>
    </source>
</evidence>
<proteinExistence type="inferred from homology"/>
<evidence type="ECO:0000256" key="9">
    <source>
        <dbReference type="ARBA" id="ARBA00037998"/>
    </source>
</evidence>
<dbReference type="GO" id="GO:0005886">
    <property type="term" value="C:plasma membrane"/>
    <property type="evidence" value="ECO:0007669"/>
    <property type="project" value="UniProtKB-SubCell"/>
</dbReference>